<sequence>MPRALPTSALSVLVVSNCFSFSCLLDCTCIWTDWIDFTYPDSTDKNSGDYETFDKILNVNPSWECANVENISCRAEKFPDTPLEQLGQVVECSIDKGLICNNKDQPLGGIIPMPICLNYQISVCCTPNKPECLPTTTMGTTTIETPTTVGTVSSTPVTPSQPPSTTTTTLPPSSSTPTATPPTPSTSTAVTTPGSTPT</sequence>
<gene>
    <name evidence="8" type="primary">Muc2_1</name>
    <name evidence="8" type="ORF">TODMEX_R10588</name>
</gene>
<dbReference type="Pfam" id="PF13330">
    <property type="entry name" value="Mucin2_WxxW"/>
    <property type="match status" value="1"/>
</dbReference>
<feature type="region of interest" description="Disordered" evidence="5">
    <location>
        <begin position="137"/>
        <end position="198"/>
    </location>
</feature>
<evidence type="ECO:0000256" key="4">
    <source>
        <dbReference type="ARBA" id="ARBA00023180"/>
    </source>
</evidence>
<evidence type="ECO:0000256" key="1">
    <source>
        <dbReference type="ARBA" id="ARBA00004613"/>
    </source>
</evidence>
<evidence type="ECO:0000256" key="3">
    <source>
        <dbReference type="ARBA" id="ARBA00022729"/>
    </source>
</evidence>
<protein>
    <submittedName>
        <fullName evidence="8">MUC2 protein</fullName>
    </submittedName>
</protein>
<name>A0A851DPV5_TODME</name>
<evidence type="ECO:0000256" key="6">
    <source>
        <dbReference type="SAM" id="SignalP"/>
    </source>
</evidence>
<keyword evidence="4" id="KW-0325">Glycoprotein</keyword>
<keyword evidence="9" id="KW-1185">Reference proteome</keyword>
<comment type="caution">
    <text evidence="8">The sequence shown here is derived from an EMBL/GenBank/DDBJ whole genome shotgun (WGS) entry which is preliminary data.</text>
</comment>
<proteinExistence type="predicted"/>
<organism evidence="8 9">
    <name type="scientific">Todus mexicanus</name>
    <name type="common">Puerto Rican tody</name>
    <dbReference type="NCBI Taxonomy" id="135184"/>
    <lineage>
        <taxon>Eukaryota</taxon>
        <taxon>Metazoa</taxon>
        <taxon>Chordata</taxon>
        <taxon>Craniata</taxon>
        <taxon>Vertebrata</taxon>
        <taxon>Euteleostomi</taxon>
        <taxon>Archelosauria</taxon>
        <taxon>Archosauria</taxon>
        <taxon>Dinosauria</taxon>
        <taxon>Saurischia</taxon>
        <taxon>Theropoda</taxon>
        <taxon>Coelurosauria</taxon>
        <taxon>Aves</taxon>
        <taxon>Neognathae</taxon>
        <taxon>Neoaves</taxon>
        <taxon>Telluraves</taxon>
        <taxon>Coraciimorphae</taxon>
        <taxon>Coraciiformes</taxon>
        <taxon>Todidae</taxon>
        <taxon>Todus</taxon>
    </lineage>
</organism>
<dbReference type="EMBL" id="WEIS01093761">
    <property type="protein sequence ID" value="NWI70712.1"/>
    <property type="molecule type" value="Genomic_DNA"/>
</dbReference>
<dbReference type="PROSITE" id="PS51257">
    <property type="entry name" value="PROKAR_LIPOPROTEIN"/>
    <property type="match status" value="1"/>
</dbReference>
<feature type="chain" id="PRO_5032488059" evidence="6">
    <location>
        <begin position="21"/>
        <end position="198"/>
    </location>
</feature>
<dbReference type="AlphaFoldDB" id="A0A851DPV5"/>
<keyword evidence="3 6" id="KW-0732">Signal</keyword>
<evidence type="ECO:0000256" key="2">
    <source>
        <dbReference type="ARBA" id="ARBA00022525"/>
    </source>
</evidence>
<dbReference type="OrthoDB" id="10056274at2759"/>
<evidence type="ECO:0000259" key="7">
    <source>
        <dbReference type="Pfam" id="PF13330"/>
    </source>
</evidence>
<feature type="compositionally biased region" description="Low complexity" evidence="5">
    <location>
        <begin position="137"/>
        <end position="178"/>
    </location>
</feature>
<reference evidence="8" key="1">
    <citation type="submission" date="2019-10" db="EMBL/GenBank/DDBJ databases">
        <title>Bird 10,000 Genomes (B10K) Project - Family phase.</title>
        <authorList>
            <person name="Zhang G."/>
        </authorList>
    </citation>
    <scope>NUCLEOTIDE SEQUENCE</scope>
    <source>
        <strain evidence="8">B10K-DU-002-69</strain>
        <tissue evidence="8">Muscle</tissue>
    </source>
</reference>
<feature type="signal peptide" evidence="6">
    <location>
        <begin position="1"/>
        <end position="20"/>
    </location>
</feature>
<evidence type="ECO:0000256" key="5">
    <source>
        <dbReference type="SAM" id="MobiDB-lite"/>
    </source>
</evidence>
<keyword evidence="2" id="KW-0964">Secreted</keyword>
<feature type="compositionally biased region" description="Low complexity" evidence="5">
    <location>
        <begin position="185"/>
        <end position="198"/>
    </location>
</feature>
<evidence type="ECO:0000313" key="9">
    <source>
        <dbReference type="Proteomes" id="UP000660247"/>
    </source>
</evidence>
<feature type="non-terminal residue" evidence="8">
    <location>
        <position position="198"/>
    </location>
</feature>
<comment type="subcellular location">
    <subcellularLocation>
        <location evidence="1">Secreted</location>
    </subcellularLocation>
</comment>
<dbReference type="InterPro" id="IPR025155">
    <property type="entry name" value="WxxW_domain"/>
</dbReference>
<feature type="non-terminal residue" evidence="8">
    <location>
        <position position="1"/>
    </location>
</feature>
<dbReference type="Proteomes" id="UP000660247">
    <property type="component" value="Unassembled WGS sequence"/>
</dbReference>
<evidence type="ECO:0000313" key="8">
    <source>
        <dbReference type="EMBL" id="NWI70712.1"/>
    </source>
</evidence>
<feature type="domain" description="WxxW" evidence="7">
    <location>
        <begin position="31"/>
        <end position="125"/>
    </location>
</feature>
<dbReference type="GO" id="GO:0005576">
    <property type="term" value="C:extracellular region"/>
    <property type="evidence" value="ECO:0007669"/>
    <property type="project" value="UniProtKB-SubCell"/>
</dbReference>
<accession>A0A851DPV5</accession>